<dbReference type="AlphaFoldDB" id="A0A3B1E1Y2"/>
<reference evidence="3" key="1">
    <citation type="submission" date="2018-06" db="EMBL/GenBank/DDBJ databases">
        <authorList>
            <person name="Zhirakovskaya E."/>
        </authorList>
    </citation>
    <scope>NUCLEOTIDE SEQUENCE</scope>
</reference>
<dbReference type="EMBL" id="UOGJ01000073">
    <property type="protein sequence ID" value="VAX35797.1"/>
    <property type="molecule type" value="Genomic_DNA"/>
</dbReference>
<dbReference type="InterPro" id="IPR001482">
    <property type="entry name" value="T2SS/T4SS_dom"/>
</dbReference>
<keyword evidence="3" id="KW-0378">Hydrolase</keyword>
<evidence type="ECO:0000256" key="1">
    <source>
        <dbReference type="ARBA" id="ARBA00006611"/>
    </source>
</evidence>
<name>A0A3B1E1Y2_9ZZZZ</name>
<feature type="domain" description="Bacterial type II secretion system protein E" evidence="2">
    <location>
        <begin position="185"/>
        <end position="315"/>
    </location>
</feature>
<organism evidence="3">
    <name type="scientific">hydrothermal vent metagenome</name>
    <dbReference type="NCBI Taxonomy" id="652676"/>
    <lineage>
        <taxon>unclassified sequences</taxon>
        <taxon>metagenomes</taxon>
        <taxon>ecological metagenomes</taxon>
    </lineage>
</organism>
<protein>
    <submittedName>
        <fullName evidence="3">Type II/IV secretion system ATP hydrolase TadA/VirB11/CpaF, TadA subfamily</fullName>
    </submittedName>
</protein>
<dbReference type="Gene3D" id="3.40.50.300">
    <property type="entry name" value="P-loop containing nucleotide triphosphate hydrolases"/>
    <property type="match status" value="1"/>
</dbReference>
<accession>A0A3B1E1Y2</accession>
<dbReference type="Gene3D" id="3.30.450.380">
    <property type="match status" value="1"/>
</dbReference>
<sequence>MSNFPYIDLEFKLVEQLYGKMRILQPQEEREEVVQKGLSIVLENEEFSEFKNTFDDTEKRRAFIQSFLSYDVLTELLCNNKVEDIIINNLKPIYIHHNQKGFISTEKSFSSQKKLDLFIKKILMFVGRKELTRITNLELPNLEGRVNIALSSFGPQLTITKAKVSPISIIELIRAKSMTHEIAAQLWIYLEGLSIRPANMMIAGGPGVGKTTLLNALFSFIPEKDRMVVIEDTLELNTFLNESCSRLESDEEVSLADWVKNSLRMRPERIIIGEVRGAEARDMITACNVGKYCIGTIHALTSREAIVRLQNEPMNVPKTLVSLIDVFIALKRYHADGKVFRVIDEISETSGMEQEKILLGQICKYDHETKQLKNVNPSITYRERLAKQAGILSKDIIQEHKFRTKILEELDQRNMITLKEVTEICQAYSENPDDTAKVLGLGRQEFLENTEL</sequence>
<dbReference type="SUPFAM" id="SSF52540">
    <property type="entry name" value="P-loop containing nucleoside triphosphate hydrolases"/>
    <property type="match status" value="1"/>
</dbReference>
<evidence type="ECO:0000259" key="2">
    <source>
        <dbReference type="Pfam" id="PF00437"/>
    </source>
</evidence>
<proteinExistence type="inferred from homology"/>
<dbReference type="CDD" id="cd01130">
    <property type="entry name" value="VirB11-like_ATPase"/>
    <property type="match status" value="1"/>
</dbReference>
<dbReference type="InterPro" id="IPR050921">
    <property type="entry name" value="T4SS_GSP_E_ATPase"/>
</dbReference>
<comment type="similarity">
    <text evidence="1">Belongs to the GSP E family.</text>
</comment>
<dbReference type="PANTHER" id="PTHR30486">
    <property type="entry name" value="TWITCHING MOTILITY PROTEIN PILT"/>
    <property type="match status" value="1"/>
</dbReference>
<dbReference type="InterPro" id="IPR027417">
    <property type="entry name" value="P-loop_NTPase"/>
</dbReference>
<gene>
    <name evidence="3" type="ORF">MNBD_UNCLBAC01-322</name>
</gene>
<dbReference type="PANTHER" id="PTHR30486:SF15">
    <property type="entry name" value="TYPE II_IV SECRETION SYSTEM ATPASE"/>
    <property type="match status" value="1"/>
</dbReference>
<dbReference type="Pfam" id="PF00437">
    <property type="entry name" value="T2SSE"/>
    <property type="match status" value="1"/>
</dbReference>
<dbReference type="GO" id="GO:0016887">
    <property type="term" value="F:ATP hydrolysis activity"/>
    <property type="evidence" value="ECO:0007669"/>
    <property type="project" value="InterPro"/>
</dbReference>
<evidence type="ECO:0000313" key="3">
    <source>
        <dbReference type="EMBL" id="VAX35797.1"/>
    </source>
</evidence>